<dbReference type="Proteomes" id="UP001652622">
    <property type="component" value="Unplaced"/>
</dbReference>
<keyword evidence="1" id="KW-0812">Transmembrane</keyword>
<dbReference type="AlphaFoldDB" id="A0A6P9C908"/>
<keyword evidence="1" id="KW-1133">Transmembrane helix</keyword>
<keyword evidence="3" id="KW-1185">Reference proteome</keyword>
<feature type="chain" id="PRO_5044655114" evidence="2">
    <location>
        <begin position="24"/>
        <end position="163"/>
    </location>
</feature>
<dbReference type="GO" id="GO:0046982">
    <property type="term" value="F:protein heterodimerization activity"/>
    <property type="evidence" value="ECO:0007669"/>
    <property type="project" value="InterPro"/>
</dbReference>
<proteinExistence type="predicted"/>
<feature type="signal peptide" evidence="2">
    <location>
        <begin position="1"/>
        <end position="23"/>
    </location>
</feature>
<dbReference type="PANTHER" id="PTHR36129:SF1">
    <property type="entry name" value="ORGANIC SOLUTE TRANSPORTER SUBUNIT BETA"/>
    <property type="match status" value="1"/>
</dbReference>
<evidence type="ECO:0000313" key="3">
    <source>
        <dbReference type="Proteomes" id="UP001652622"/>
    </source>
</evidence>
<dbReference type="GO" id="GO:0005886">
    <property type="term" value="C:plasma membrane"/>
    <property type="evidence" value="ECO:0007669"/>
    <property type="project" value="InterPro"/>
</dbReference>
<dbReference type="GeneID" id="117669937"/>
<dbReference type="InterPro" id="IPR029387">
    <property type="entry name" value="OSTbeta"/>
</dbReference>
<accession>A0A6P9C908</accession>
<name>A0A6P9C908_PANGU</name>
<dbReference type="GO" id="GO:0032991">
    <property type="term" value="C:protein-containing complex"/>
    <property type="evidence" value="ECO:0007669"/>
    <property type="project" value="TreeGrafter"/>
</dbReference>
<dbReference type="RefSeq" id="XP_034280644.1">
    <property type="nucleotide sequence ID" value="XM_034424753.1"/>
</dbReference>
<dbReference type="Pfam" id="PF15048">
    <property type="entry name" value="OSTbeta"/>
    <property type="match status" value="1"/>
</dbReference>
<evidence type="ECO:0000256" key="2">
    <source>
        <dbReference type="SAM" id="SignalP"/>
    </source>
</evidence>
<dbReference type="GO" id="GO:0022857">
    <property type="term" value="F:transmembrane transporter activity"/>
    <property type="evidence" value="ECO:0007669"/>
    <property type="project" value="InterPro"/>
</dbReference>
<dbReference type="InterPro" id="IPR052678">
    <property type="entry name" value="OST-beta_subunit"/>
</dbReference>
<dbReference type="GO" id="GO:0015721">
    <property type="term" value="P:bile acid and bile salt transport"/>
    <property type="evidence" value="ECO:0007669"/>
    <property type="project" value="InterPro"/>
</dbReference>
<keyword evidence="1" id="KW-0472">Membrane</keyword>
<dbReference type="KEGG" id="pgut:117669937"/>
<gene>
    <name evidence="4 5" type="primary">SLC51B</name>
</gene>
<protein>
    <submittedName>
        <fullName evidence="4 5">Organic solute transporter subunit beta</fullName>
    </submittedName>
</protein>
<sequence>MGIFWTTLCFLVYALNTDLGVLAIMSSLPQKDSEGLDKPSEDTISPEMLQEMLWLFRREDPSAWNYSILGLSILVLLIGVVLLGANIRANRNQKVLLLRKEGYEVTPLDEAEAKQAFVLLNKENPDQAGDNLLPKTPVTGDVMVRWKDGKTSPLYADANEAEA</sequence>
<dbReference type="CTD" id="123264"/>
<evidence type="ECO:0000313" key="5">
    <source>
        <dbReference type="RefSeq" id="XP_034280644.1"/>
    </source>
</evidence>
<dbReference type="RefSeq" id="XP_034280643.1">
    <property type="nucleotide sequence ID" value="XM_034424752.1"/>
</dbReference>
<evidence type="ECO:0000313" key="4">
    <source>
        <dbReference type="RefSeq" id="XP_034280643.1"/>
    </source>
</evidence>
<organism evidence="3 4">
    <name type="scientific">Pantherophis guttatus</name>
    <name type="common">Corn snake</name>
    <name type="synonym">Elaphe guttata</name>
    <dbReference type="NCBI Taxonomy" id="94885"/>
    <lineage>
        <taxon>Eukaryota</taxon>
        <taxon>Metazoa</taxon>
        <taxon>Chordata</taxon>
        <taxon>Craniata</taxon>
        <taxon>Vertebrata</taxon>
        <taxon>Euteleostomi</taxon>
        <taxon>Lepidosauria</taxon>
        <taxon>Squamata</taxon>
        <taxon>Bifurcata</taxon>
        <taxon>Unidentata</taxon>
        <taxon>Episquamata</taxon>
        <taxon>Toxicofera</taxon>
        <taxon>Serpentes</taxon>
        <taxon>Colubroidea</taxon>
        <taxon>Colubridae</taxon>
        <taxon>Colubrinae</taxon>
        <taxon>Pantherophis</taxon>
    </lineage>
</organism>
<feature type="transmembrane region" description="Helical" evidence="1">
    <location>
        <begin position="63"/>
        <end position="85"/>
    </location>
</feature>
<dbReference type="PANTHER" id="PTHR36129">
    <property type="entry name" value="ORGANIC SOLUTE TRANSPORTER SUBUNIT BETA-RELATED"/>
    <property type="match status" value="1"/>
</dbReference>
<reference evidence="4 5" key="1">
    <citation type="submission" date="2025-04" db="UniProtKB">
        <authorList>
            <consortium name="RefSeq"/>
        </authorList>
    </citation>
    <scope>IDENTIFICATION</scope>
    <source>
        <tissue evidence="4 5">Blood</tissue>
    </source>
</reference>
<keyword evidence="2" id="KW-0732">Signal</keyword>
<dbReference type="OMA" id="EMLWVFR"/>
<evidence type="ECO:0000256" key="1">
    <source>
        <dbReference type="SAM" id="Phobius"/>
    </source>
</evidence>